<dbReference type="Proteomes" id="UP001152888">
    <property type="component" value="Unassembled WGS sequence"/>
</dbReference>
<keyword evidence="2" id="KW-1185">Reference proteome</keyword>
<dbReference type="AlphaFoldDB" id="A0A9P0LWX9"/>
<evidence type="ECO:0000313" key="1">
    <source>
        <dbReference type="EMBL" id="CAH2000563.1"/>
    </source>
</evidence>
<accession>A0A9P0LWX9</accession>
<name>A0A9P0LWX9_ACAOB</name>
<gene>
    <name evidence="1" type="ORF">ACAOBT_LOCUS25646</name>
</gene>
<organism evidence="1 2">
    <name type="scientific">Acanthoscelides obtectus</name>
    <name type="common">Bean weevil</name>
    <name type="synonym">Bruchus obtectus</name>
    <dbReference type="NCBI Taxonomy" id="200917"/>
    <lineage>
        <taxon>Eukaryota</taxon>
        <taxon>Metazoa</taxon>
        <taxon>Ecdysozoa</taxon>
        <taxon>Arthropoda</taxon>
        <taxon>Hexapoda</taxon>
        <taxon>Insecta</taxon>
        <taxon>Pterygota</taxon>
        <taxon>Neoptera</taxon>
        <taxon>Endopterygota</taxon>
        <taxon>Coleoptera</taxon>
        <taxon>Polyphaga</taxon>
        <taxon>Cucujiformia</taxon>
        <taxon>Chrysomeloidea</taxon>
        <taxon>Chrysomelidae</taxon>
        <taxon>Bruchinae</taxon>
        <taxon>Bruchini</taxon>
        <taxon>Acanthoscelides</taxon>
    </lineage>
</organism>
<proteinExistence type="predicted"/>
<dbReference type="OrthoDB" id="5126881at2759"/>
<comment type="caution">
    <text evidence="1">The sequence shown here is derived from an EMBL/GenBank/DDBJ whole genome shotgun (WGS) entry which is preliminary data.</text>
</comment>
<evidence type="ECO:0000313" key="2">
    <source>
        <dbReference type="Proteomes" id="UP001152888"/>
    </source>
</evidence>
<protein>
    <submittedName>
        <fullName evidence="1">Uncharacterized protein</fullName>
    </submittedName>
</protein>
<dbReference type="EMBL" id="CAKOFQ010007412">
    <property type="protein sequence ID" value="CAH2000563.1"/>
    <property type="molecule type" value="Genomic_DNA"/>
</dbReference>
<reference evidence="1" key="1">
    <citation type="submission" date="2022-03" db="EMBL/GenBank/DDBJ databases">
        <authorList>
            <person name="Sayadi A."/>
        </authorList>
    </citation>
    <scope>NUCLEOTIDE SEQUENCE</scope>
</reference>
<sequence>MSFYDPFCSSASFFAAVRVFTMSMATVIGPTPPGTGVMWPAIALMMMSALLAKNVSSSGGVFLWHKMTVASCPGSSFLASACNSSDMGRPTFFDLPHTTTFLPKVFMCDLKLVSLVKNTSLPRARAASKPKHAEPELGISSAWAAARGSNVSKKPQCLTQNHTKKIFSMGSSGGSNHLVADIFLTSGIFTNQHGNQAWYPVTLLDPVCQFLMQFFVNIIGNFLAVDELGSLTMRNNFISDYQTT</sequence>